<feature type="transmembrane region" description="Helical" evidence="5">
    <location>
        <begin position="222"/>
        <end position="239"/>
    </location>
</feature>
<proteinExistence type="inferred from homology"/>
<evidence type="ECO:0000256" key="3">
    <source>
        <dbReference type="ARBA" id="ARBA00022989"/>
    </source>
</evidence>
<evidence type="ECO:0000313" key="6">
    <source>
        <dbReference type="EMBL" id="WAR24413.1"/>
    </source>
</evidence>
<evidence type="ECO:0000256" key="4">
    <source>
        <dbReference type="ARBA" id="ARBA00023136"/>
    </source>
</evidence>
<evidence type="ECO:0000313" key="7">
    <source>
        <dbReference type="Proteomes" id="UP001164746"/>
    </source>
</evidence>
<dbReference type="EC" id="2.3.-.-" evidence="5"/>
<accession>A0ABY7FU96</accession>
<keyword evidence="7" id="KW-1185">Reference proteome</keyword>
<evidence type="ECO:0000256" key="1">
    <source>
        <dbReference type="ARBA" id="ARBA00004141"/>
    </source>
</evidence>
<feature type="transmembrane region" description="Helical" evidence="5">
    <location>
        <begin position="322"/>
        <end position="342"/>
    </location>
</feature>
<organism evidence="6 7">
    <name type="scientific">Mya arenaria</name>
    <name type="common">Soft-shell clam</name>
    <dbReference type="NCBI Taxonomy" id="6604"/>
    <lineage>
        <taxon>Eukaryota</taxon>
        <taxon>Metazoa</taxon>
        <taxon>Spiralia</taxon>
        <taxon>Lophotrochozoa</taxon>
        <taxon>Mollusca</taxon>
        <taxon>Bivalvia</taxon>
        <taxon>Autobranchia</taxon>
        <taxon>Heteroconchia</taxon>
        <taxon>Euheterodonta</taxon>
        <taxon>Imparidentia</taxon>
        <taxon>Neoheterodontei</taxon>
        <taxon>Myida</taxon>
        <taxon>Myoidea</taxon>
        <taxon>Myidae</taxon>
        <taxon>Mya</taxon>
    </lineage>
</organism>
<name>A0ABY7FU96_MYAAR</name>
<evidence type="ECO:0000256" key="5">
    <source>
        <dbReference type="RuleBase" id="RU280819"/>
    </source>
</evidence>
<protein>
    <recommendedName>
        <fullName evidence="5">Phosphatidylinositol-glycan biosynthesis class W protein</fullName>
        <ecNumber evidence="5">2.3.-.-</ecNumber>
    </recommendedName>
</protein>
<comment type="subcellular location">
    <subcellularLocation>
        <location evidence="5">Endoplasmic reticulum membrane</location>
        <topology evidence="5">Multi-pass membrane protein</topology>
    </subcellularLocation>
    <subcellularLocation>
        <location evidence="1">Membrane</location>
        <topology evidence="1">Multi-pass membrane protein</topology>
    </subcellularLocation>
</comment>
<dbReference type="InterPro" id="IPR009447">
    <property type="entry name" value="PIGW/GWT1"/>
</dbReference>
<feature type="transmembrane region" description="Helical" evidence="5">
    <location>
        <begin position="46"/>
        <end position="64"/>
    </location>
</feature>
<dbReference type="PIRSF" id="PIRSF017321">
    <property type="entry name" value="GWT1"/>
    <property type="match status" value="1"/>
</dbReference>
<reference evidence="6" key="1">
    <citation type="submission" date="2022-11" db="EMBL/GenBank/DDBJ databases">
        <title>Centuries of genome instability and evolution in soft-shell clam transmissible cancer (bioRxiv).</title>
        <authorList>
            <person name="Hart S.F.M."/>
            <person name="Yonemitsu M.A."/>
            <person name="Giersch R.M."/>
            <person name="Beal B.F."/>
            <person name="Arriagada G."/>
            <person name="Davis B.W."/>
            <person name="Ostrander E.A."/>
            <person name="Goff S.P."/>
            <person name="Metzger M.J."/>
        </authorList>
    </citation>
    <scope>NUCLEOTIDE SEQUENCE</scope>
    <source>
        <strain evidence="6">MELC-2E11</strain>
        <tissue evidence="6">Siphon/mantle</tissue>
    </source>
</reference>
<dbReference type="EMBL" id="CP111024">
    <property type="protein sequence ID" value="WAR24413.1"/>
    <property type="molecule type" value="Genomic_DNA"/>
</dbReference>
<sequence>MHDMQLSVKILQWKWYHLSATSVESTGSGSMSAVYRSSDSYLRSSMLSVLMDFFLVILPVELMLTGLSDFGPHCLFAMVLSLWILINIQLSKPKIKKAKTNLAVSEIPMGNRRPFITYYRAYANLITAVSILAVDFKIYPRVFAKTETFGTSVMDVGVGGFLIANAIVSPEARGMVSSDSILSSIWKSIKSSLPLVVIGMVRVVAVKALGYQEVVTEYGVHWNFFFTLAAVKIGCTLLFCSISPRLWSIVGVLTIALYQHSLTYDGLKEYIIKGADGKGGRTDIIDANREGLFSCLGFFSIYIMGVQLGKIIMRKREKVIDWIKLCITLVVMSTAFLVMMYYCGKHVEKVSRRFANLAYLLWVVAFNSLLMLAFLMFDIALFILNHVTRLSRKQESPDGKDTAEVAPISEGYRTCDLISAISYNGLFYFMFANLLTGLVNMSMKTIYQSNVVAYLVVTFYMLILSVVSTLLYKRKLCLKFW</sequence>
<gene>
    <name evidence="6" type="ORF">MAR_038082</name>
</gene>
<feature type="transmembrane region" description="Helical" evidence="5">
    <location>
        <begin position="451"/>
        <end position="472"/>
    </location>
</feature>
<keyword evidence="5" id="KW-0012">Acyltransferase</keyword>
<feature type="transmembrane region" description="Helical" evidence="5">
    <location>
        <begin position="291"/>
        <end position="310"/>
    </location>
</feature>
<keyword evidence="5" id="KW-0256">Endoplasmic reticulum</keyword>
<keyword evidence="2 5" id="KW-0812">Transmembrane</keyword>
<feature type="transmembrane region" description="Helical" evidence="5">
    <location>
        <begin position="246"/>
        <end position="264"/>
    </location>
</feature>
<feature type="transmembrane region" description="Helical" evidence="5">
    <location>
        <begin position="121"/>
        <end position="139"/>
    </location>
</feature>
<comment type="function">
    <text evidence="5">A acetyltransferase, which acetylates the inositol ring of phosphatidylinositol during biosynthesis of GPI-anchor.</text>
</comment>
<dbReference type="PANTHER" id="PTHR20661">
    <property type="entry name" value="PHOSPHATIDYLINOSITOL-GLYCAN BIOSYNTHESIS CLASS W PROTEIN"/>
    <property type="match status" value="1"/>
</dbReference>
<keyword evidence="3 5" id="KW-1133">Transmembrane helix</keyword>
<feature type="transmembrane region" description="Helical" evidence="5">
    <location>
        <begin position="362"/>
        <end position="384"/>
    </location>
</feature>
<feature type="transmembrane region" description="Helical" evidence="5">
    <location>
        <begin position="70"/>
        <end position="90"/>
    </location>
</feature>
<feature type="transmembrane region" description="Helical" evidence="5">
    <location>
        <begin position="417"/>
        <end position="439"/>
    </location>
</feature>
<dbReference type="Proteomes" id="UP001164746">
    <property type="component" value="Chromosome 13"/>
</dbReference>
<keyword evidence="5" id="KW-0337">GPI-anchor biosynthesis</keyword>
<evidence type="ECO:0000256" key="2">
    <source>
        <dbReference type="ARBA" id="ARBA00022692"/>
    </source>
</evidence>
<keyword evidence="4 5" id="KW-0472">Membrane</keyword>
<dbReference type="PANTHER" id="PTHR20661:SF0">
    <property type="entry name" value="PHOSPHATIDYLINOSITOL-GLYCAN BIOSYNTHESIS CLASS W PROTEIN"/>
    <property type="match status" value="1"/>
</dbReference>
<comment type="similarity">
    <text evidence="5">Belongs to the PIGW family.</text>
</comment>
<keyword evidence="5" id="KW-0808">Transferase</keyword>
<comment type="pathway">
    <text evidence="5">Glycolipid biosynthesis; glycosylphosphatidylinositol-anchor biosynthesis.</text>
</comment>
<dbReference type="Pfam" id="PF06423">
    <property type="entry name" value="GWT1"/>
    <property type="match status" value="1"/>
</dbReference>